<comment type="caution">
    <text evidence="1">The sequence shown here is derived from an EMBL/GenBank/DDBJ whole genome shotgun (WGS) entry which is preliminary data.</text>
</comment>
<gene>
    <name evidence="1" type="ORF">GM537_13815</name>
</gene>
<reference evidence="1 2" key="1">
    <citation type="submission" date="2019-11" db="EMBL/GenBank/DDBJ databases">
        <title>Growth characteristics of pneumococcus vary with the chemical composition of the capsule and with environmental conditions.</title>
        <authorList>
            <person name="Tothpal A."/>
            <person name="Desobry K."/>
            <person name="Joshi S."/>
            <person name="Wyllie A.L."/>
            <person name="Weinberger D.M."/>
        </authorList>
    </citation>
    <scope>NUCLEOTIDE SEQUENCE [LARGE SCALE GENOMIC DNA]</scope>
    <source>
        <strain evidence="2">pnumococcus23A</strain>
    </source>
</reference>
<feature type="non-terminal residue" evidence="1">
    <location>
        <position position="48"/>
    </location>
</feature>
<evidence type="ECO:0000313" key="2">
    <source>
        <dbReference type="Proteomes" id="UP000490982"/>
    </source>
</evidence>
<evidence type="ECO:0000313" key="1">
    <source>
        <dbReference type="EMBL" id="MTW25848.1"/>
    </source>
</evidence>
<dbReference type="Proteomes" id="UP000490982">
    <property type="component" value="Unassembled WGS sequence"/>
</dbReference>
<sequence>MFTTAEQAGMSQAEFQIYSKAVAKEVDAAKERLTTKLMRQLAREQKSD</sequence>
<name>A0A6G2DXQ1_STREE</name>
<proteinExistence type="predicted"/>
<dbReference type="EMBL" id="WNHS01000751">
    <property type="protein sequence ID" value="MTW25848.1"/>
    <property type="molecule type" value="Genomic_DNA"/>
</dbReference>
<organism evidence="1 2">
    <name type="scientific">Streptococcus pneumoniae</name>
    <dbReference type="NCBI Taxonomy" id="1313"/>
    <lineage>
        <taxon>Bacteria</taxon>
        <taxon>Bacillati</taxon>
        <taxon>Bacillota</taxon>
        <taxon>Bacilli</taxon>
        <taxon>Lactobacillales</taxon>
        <taxon>Streptococcaceae</taxon>
        <taxon>Streptococcus</taxon>
    </lineage>
</organism>
<accession>A0A6G2DXQ1</accession>
<protein>
    <submittedName>
        <fullName evidence="1">Uncharacterized protein</fullName>
    </submittedName>
</protein>
<dbReference type="AlphaFoldDB" id="A0A6G2DXQ1"/>